<feature type="compositionally biased region" description="Low complexity" evidence="5">
    <location>
        <begin position="511"/>
        <end position="528"/>
    </location>
</feature>
<proteinExistence type="predicted"/>
<sequence length="621" mass="66429">MGIPVPVAIFVGLACSFIQSLGLTIQRKSHVEDELLPPEERQRAVRRPLWIIGFAVYISSNIFGSVFQIGALPIVVLAPLGGISLLWNSLLAHAILGEGFTSMMMLGTILIATGAVLIAIYGVVPDGNHSLDELLALWHRGPFEAFFLIVCLSIVIVLVTAHVAAWRAGRADRICLPDHDDSPSNYASPRSEMAIPFRPTNTIGSFTDDSFPSPTERTVHAKMVRFASILEDGDTMPFEAEPHRILTLCGLAFAAASGTLSGICLVLAKSAVELVIATIDHWHTGRGQNEFTRVETWFLVAGLAVAAILQLVYLNYSLTFASPALICPLAFCFFNLASIFDGLVFYDQLGRLGTHQIILVSVGVAILLVGVWVVSAIQPTGGGGIEVGTWVEEEMDEESLLGEHHDELEAGEGATFLDSDEVTEPLEIDGQSPPPSPLPDGSIPSPMSPTHGRRRRPRYGTLLPELQSASRPAMPTGFAFGIGVASPGFALRSNSINHGHGHGHGAGRRNSVSSHSRSNSHSTILSSASGGGPRRRRSEEHLSGLGDEPPASGGRPRLRPLSLPAIPSGTAGMIASAPPIGGSQMEDTLAAWDNNNNQGERWRFRWPLLWRGGRGGGVKLP</sequence>
<feature type="transmembrane region" description="Helical" evidence="6">
    <location>
        <begin position="296"/>
        <end position="314"/>
    </location>
</feature>
<feature type="region of interest" description="Disordered" evidence="5">
    <location>
        <begin position="493"/>
        <end position="570"/>
    </location>
</feature>
<dbReference type="Pfam" id="PF05653">
    <property type="entry name" value="Mg_trans_NIPA"/>
    <property type="match status" value="2"/>
</dbReference>
<dbReference type="EMBL" id="RSCE01000004">
    <property type="protein sequence ID" value="RSH83111.1"/>
    <property type="molecule type" value="Genomic_DNA"/>
</dbReference>
<dbReference type="InterPro" id="IPR008521">
    <property type="entry name" value="Mg_trans_NIPA"/>
</dbReference>
<comment type="subcellular location">
    <subcellularLocation>
        <location evidence="1">Membrane</location>
        <topology evidence="1">Multi-pass membrane protein</topology>
    </subcellularLocation>
</comment>
<feature type="transmembrane region" description="Helical" evidence="6">
    <location>
        <begin position="103"/>
        <end position="125"/>
    </location>
</feature>
<feature type="transmembrane region" description="Helical" evidence="6">
    <location>
        <begin position="49"/>
        <end position="70"/>
    </location>
</feature>
<feature type="transmembrane region" description="Helical" evidence="6">
    <location>
        <begin position="320"/>
        <end position="345"/>
    </location>
</feature>
<evidence type="ECO:0000256" key="4">
    <source>
        <dbReference type="ARBA" id="ARBA00023136"/>
    </source>
</evidence>
<evidence type="ECO:0008006" key="9">
    <source>
        <dbReference type="Google" id="ProtNLM"/>
    </source>
</evidence>
<evidence type="ECO:0000256" key="2">
    <source>
        <dbReference type="ARBA" id="ARBA00022692"/>
    </source>
</evidence>
<dbReference type="OrthoDB" id="2504919at2759"/>
<dbReference type="Proteomes" id="UP000279236">
    <property type="component" value="Unassembled WGS sequence"/>
</dbReference>
<dbReference type="GeneID" id="39591311"/>
<dbReference type="GO" id="GO:0016020">
    <property type="term" value="C:membrane"/>
    <property type="evidence" value="ECO:0007669"/>
    <property type="project" value="UniProtKB-SubCell"/>
</dbReference>
<evidence type="ECO:0000313" key="8">
    <source>
        <dbReference type="Proteomes" id="UP000279236"/>
    </source>
</evidence>
<feature type="transmembrane region" description="Helical" evidence="6">
    <location>
        <begin position="76"/>
        <end position="96"/>
    </location>
</feature>
<evidence type="ECO:0000313" key="7">
    <source>
        <dbReference type="EMBL" id="RSH83111.1"/>
    </source>
</evidence>
<dbReference type="AlphaFoldDB" id="A0A427XWG4"/>
<organism evidence="7 8">
    <name type="scientific">Apiotrichum porosum</name>
    <dbReference type="NCBI Taxonomy" id="105984"/>
    <lineage>
        <taxon>Eukaryota</taxon>
        <taxon>Fungi</taxon>
        <taxon>Dikarya</taxon>
        <taxon>Basidiomycota</taxon>
        <taxon>Agaricomycotina</taxon>
        <taxon>Tremellomycetes</taxon>
        <taxon>Trichosporonales</taxon>
        <taxon>Trichosporonaceae</taxon>
        <taxon>Apiotrichum</taxon>
    </lineage>
</organism>
<keyword evidence="2 6" id="KW-0812">Transmembrane</keyword>
<dbReference type="RefSeq" id="XP_028477063.1">
    <property type="nucleotide sequence ID" value="XM_028622171.1"/>
</dbReference>
<dbReference type="GO" id="GO:0015095">
    <property type="term" value="F:magnesium ion transmembrane transporter activity"/>
    <property type="evidence" value="ECO:0007669"/>
    <property type="project" value="InterPro"/>
</dbReference>
<accession>A0A427XWG4</accession>
<feature type="region of interest" description="Disordered" evidence="5">
    <location>
        <begin position="425"/>
        <end position="457"/>
    </location>
</feature>
<feature type="transmembrane region" description="Helical" evidence="6">
    <location>
        <begin position="145"/>
        <end position="166"/>
    </location>
</feature>
<reference evidence="7 8" key="1">
    <citation type="submission" date="2018-11" db="EMBL/GenBank/DDBJ databases">
        <title>Genome sequence of Apiotrichum porosum DSM 27194.</title>
        <authorList>
            <person name="Aliyu H."/>
            <person name="Gorte O."/>
            <person name="Ochsenreither K."/>
        </authorList>
    </citation>
    <scope>NUCLEOTIDE SEQUENCE [LARGE SCALE GENOMIC DNA]</scope>
    <source>
        <strain evidence="7 8">DSM 27194</strain>
    </source>
</reference>
<name>A0A427XWG4_9TREE</name>
<comment type="caution">
    <text evidence="7">The sequence shown here is derived from an EMBL/GenBank/DDBJ whole genome shotgun (WGS) entry which is preliminary data.</text>
</comment>
<evidence type="ECO:0000256" key="5">
    <source>
        <dbReference type="SAM" id="MobiDB-lite"/>
    </source>
</evidence>
<feature type="transmembrane region" description="Helical" evidence="6">
    <location>
        <begin position="6"/>
        <end position="25"/>
    </location>
</feature>
<evidence type="ECO:0000256" key="1">
    <source>
        <dbReference type="ARBA" id="ARBA00004141"/>
    </source>
</evidence>
<dbReference type="InterPro" id="IPR037185">
    <property type="entry name" value="EmrE-like"/>
</dbReference>
<evidence type="ECO:0000256" key="3">
    <source>
        <dbReference type="ARBA" id="ARBA00022989"/>
    </source>
</evidence>
<keyword evidence="3 6" id="KW-1133">Transmembrane helix</keyword>
<dbReference type="SUPFAM" id="SSF103481">
    <property type="entry name" value="Multidrug resistance efflux transporter EmrE"/>
    <property type="match status" value="1"/>
</dbReference>
<dbReference type="PANTHER" id="PTHR12570">
    <property type="match status" value="1"/>
</dbReference>
<dbReference type="PANTHER" id="PTHR12570:SF86">
    <property type="entry name" value="ADR321CP"/>
    <property type="match status" value="1"/>
</dbReference>
<feature type="transmembrane region" description="Helical" evidence="6">
    <location>
        <begin position="357"/>
        <end position="377"/>
    </location>
</feature>
<protein>
    <recommendedName>
        <fullName evidence="9">NIPA-like protein 3</fullName>
    </recommendedName>
</protein>
<keyword evidence="8" id="KW-1185">Reference proteome</keyword>
<keyword evidence="4 6" id="KW-0472">Membrane</keyword>
<gene>
    <name evidence="7" type="ORF">EHS24_006768</name>
</gene>
<evidence type="ECO:0000256" key="6">
    <source>
        <dbReference type="SAM" id="Phobius"/>
    </source>
</evidence>